<dbReference type="InterPro" id="IPR004895">
    <property type="entry name" value="Prenylated_rab_accept_PRA1"/>
</dbReference>
<evidence type="ECO:0000256" key="2">
    <source>
        <dbReference type="ARBA" id="ARBA00004141"/>
    </source>
</evidence>
<keyword evidence="9" id="KW-1185">Reference proteome</keyword>
<evidence type="ECO:0000256" key="6">
    <source>
        <dbReference type="ARBA" id="ARBA00023136"/>
    </source>
</evidence>
<dbReference type="GO" id="GO:0005783">
    <property type="term" value="C:endoplasmic reticulum"/>
    <property type="evidence" value="ECO:0007669"/>
    <property type="project" value="UniProtKB-ARBA"/>
</dbReference>
<accession>A0A1Y1HPZ3</accession>
<gene>
    <name evidence="8" type="ORF">KFL_000270280</name>
</gene>
<organism evidence="8 9">
    <name type="scientific">Klebsormidium nitens</name>
    <name type="common">Green alga</name>
    <name type="synonym">Ulothrix nitens</name>
    <dbReference type="NCBI Taxonomy" id="105231"/>
    <lineage>
        <taxon>Eukaryota</taxon>
        <taxon>Viridiplantae</taxon>
        <taxon>Streptophyta</taxon>
        <taxon>Klebsormidiophyceae</taxon>
        <taxon>Klebsormidiales</taxon>
        <taxon>Klebsormidiaceae</taxon>
        <taxon>Klebsormidium</taxon>
    </lineage>
</organism>
<dbReference type="Proteomes" id="UP000054558">
    <property type="component" value="Unassembled WGS sequence"/>
</dbReference>
<dbReference type="OMA" id="AHGACRM"/>
<feature type="transmembrane region" description="Helical" evidence="7">
    <location>
        <begin position="162"/>
        <end position="191"/>
    </location>
</feature>
<evidence type="ECO:0000256" key="5">
    <source>
        <dbReference type="ARBA" id="ARBA00022989"/>
    </source>
</evidence>
<dbReference type="GO" id="GO:0016192">
    <property type="term" value="P:vesicle-mediated transport"/>
    <property type="evidence" value="ECO:0007669"/>
    <property type="project" value="UniProtKB-ARBA"/>
</dbReference>
<dbReference type="PANTHER" id="PTHR19317">
    <property type="entry name" value="PRENYLATED RAB ACCEPTOR 1-RELATED"/>
    <property type="match status" value="1"/>
</dbReference>
<keyword evidence="6 7" id="KW-0472">Membrane</keyword>
<evidence type="ECO:0000313" key="9">
    <source>
        <dbReference type="Proteomes" id="UP000054558"/>
    </source>
</evidence>
<evidence type="ECO:0000256" key="4">
    <source>
        <dbReference type="ARBA" id="ARBA00022692"/>
    </source>
</evidence>
<name>A0A1Y1HPZ3_KLENI</name>
<dbReference type="GO" id="GO:0016020">
    <property type="term" value="C:membrane"/>
    <property type="evidence" value="ECO:0007669"/>
    <property type="project" value="UniProtKB-SubCell"/>
</dbReference>
<comment type="similarity">
    <text evidence="3 7">Belongs to the PRA1 family.</text>
</comment>
<feature type="transmembrane region" description="Helical" evidence="7">
    <location>
        <begin position="100"/>
        <end position="117"/>
    </location>
</feature>
<keyword evidence="4 7" id="KW-0812">Transmembrane</keyword>
<protein>
    <recommendedName>
        <fullName evidence="7">PRA1 family protein</fullName>
    </recommendedName>
</protein>
<dbReference type="EMBL" id="DF236976">
    <property type="protein sequence ID" value="GAQ79269.1"/>
    <property type="molecule type" value="Genomic_DNA"/>
</dbReference>
<proteinExistence type="inferred from homology"/>
<evidence type="ECO:0000256" key="3">
    <source>
        <dbReference type="ARBA" id="ARBA00006483"/>
    </source>
</evidence>
<evidence type="ECO:0000313" key="8">
    <source>
        <dbReference type="EMBL" id="GAQ79269.1"/>
    </source>
</evidence>
<reference evidence="8 9" key="1">
    <citation type="journal article" date="2014" name="Nat. Commun.">
        <title>Klebsormidium flaccidum genome reveals primary factors for plant terrestrial adaptation.</title>
        <authorList>
            <person name="Hori K."/>
            <person name="Maruyama F."/>
            <person name="Fujisawa T."/>
            <person name="Togashi T."/>
            <person name="Yamamoto N."/>
            <person name="Seo M."/>
            <person name="Sato S."/>
            <person name="Yamada T."/>
            <person name="Mori H."/>
            <person name="Tajima N."/>
            <person name="Moriyama T."/>
            <person name="Ikeuchi M."/>
            <person name="Watanabe M."/>
            <person name="Wada H."/>
            <person name="Kobayashi K."/>
            <person name="Saito M."/>
            <person name="Masuda T."/>
            <person name="Sasaki-Sekimoto Y."/>
            <person name="Mashiguchi K."/>
            <person name="Awai K."/>
            <person name="Shimojima M."/>
            <person name="Masuda S."/>
            <person name="Iwai M."/>
            <person name="Nobusawa T."/>
            <person name="Narise T."/>
            <person name="Kondo S."/>
            <person name="Saito H."/>
            <person name="Sato R."/>
            <person name="Murakawa M."/>
            <person name="Ihara Y."/>
            <person name="Oshima-Yamada Y."/>
            <person name="Ohtaka K."/>
            <person name="Satoh M."/>
            <person name="Sonobe K."/>
            <person name="Ishii M."/>
            <person name="Ohtani R."/>
            <person name="Kanamori-Sato M."/>
            <person name="Honoki R."/>
            <person name="Miyazaki D."/>
            <person name="Mochizuki H."/>
            <person name="Umetsu J."/>
            <person name="Higashi K."/>
            <person name="Shibata D."/>
            <person name="Kamiya Y."/>
            <person name="Sato N."/>
            <person name="Nakamura Y."/>
            <person name="Tabata S."/>
            <person name="Ida S."/>
            <person name="Kurokawa K."/>
            <person name="Ohta H."/>
        </authorList>
    </citation>
    <scope>NUCLEOTIDE SEQUENCE [LARGE SCALE GENOMIC DNA]</scope>
    <source>
        <strain evidence="8 9">NIES-2285</strain>
    </source>
</reference>
<keyword evidence="5 7" id="KW-1133">Transmembrane helix</keyword>
<dbReference type="AlphaFoldDB" id="A0A1Y1HPZ3"/>
<comment type="function">
    <text evidence="1 7">May be involved in both secretory and endocytic intracellular trafficking in the endosomal/prevacuolar compartments.</text>
</comment>
<comment type="subcellular location">
    <subcellularLocation>
        <location evidence="2 7">Membrane</location>
        <topology evidence="2 7">Multi-pass membrane protein</topology>
    </subcellularLocation>
</comment>
<sequence length="238" mass="26466">MSHDYLINPIGLTVSDRDFHRWLTKGWAGLRGDDSDPSTSEGVARSGLANLVMGLTLEDLRTPARPWRGDFVNSAGLGFWESYALPGTEMELESRLQGNLGVYLGNYVAIMCVAFVCVMFKRPFALLAMVALVKCWDLFLKYRRRPDVNVYSTTFQYMSWGFQMLSALVVILSQVLLALVVAALLGGAVVVGHAACRRPPDPFWISNPHLQPQRSQSVITQGDGRRRQITRRATTGSL</sequence>
<dbReference type="PANTHER" id="PTHR19317:SF1">
    <property type="entry name" value="PRA1 FAMILY PROTEIN H"/>
    <property type="match status" value="1"/>
</dbReference>
<evidence type="ECO:0000256" key="7">
    <source>
        <dbReference type="RuleBase" id="RU363107"/>
    </source>
</evidence>
<evidence type="ECO:0000256" key="1">
    <source>
        <dbReference type="ARBA" id="ARBA00002501"/>
    </source>
</evidence>
<dbReference type="Pfam" id="PF03208">
    <property type="entry name" value="PRA1"/>
    <property type="match status" value="1"/>
</dbReference>
<dbReference type="OrthoDB" id="2086192at2759"/>
<keyword evidence="7" id="KW-0813">Transport</keyword>